<dbReference type="EMBL" id="CAJVPS010000968">
    <property type="protein sequence ID" value="CAG8517690.1"/>
    <property type="molecule type" value="Genomic_DNA"/>
</dbReference>
<feature type="transmembrane region" description="Helical" evidence="1">
    <location>
        <begin position="54"/>
        <end position="74"/>
    </location>
</feature>
<keyword evidence="1" id="KW-1133">Transmembrane helix</keyword>
<dbReference type="OrthoDB" id="10633232at2759"/>
<proteinExistence type="predicted"/>
<feature type="transmembrane region" description="Helical" evidence="1">
    <location>
        <begin position="354"/>
        <end position="371"/>
    </location>
</feature>
<comment type="caution">
    <text evidence="2">The sequence shown here is derived from an EMBL/GenBank/DDBJ whole genome shotgun (WGS) entry which is preliminary data.</text>
</comment>
<feature type="transmembrane region" description="Helical" evidence="1">
    <location>
        <begin position="269"/>
        <end position="290"/>
    </location>
</feature>
<evidence type="ECO:0000313" key="3">
    <source>
        <dbReference type="Proteomes" id="UP000789508"/>
    </source>
</evidence>
<evidence type="ECO:0000256" key="1">
    <source>
        <dbReference type="SAM" id="Phobius"/>
    </source>
</evidence>
<feature type="transmembrane region" description="Helical" evidence="1">
    <location>
        <begin position="192"/>
        <end position="211"/>
    </location>
</feature>
<name>A0A9N9F8B5_9GLOM</name>
<accession>A0A9N9F8B5</accession>
<gene>
    <name evidence="2" type="ORF">ALEPTO_LOCUS4301</name>
</gene>
<organism evidence="2 3">
    <name type="scientific">Ambispora leptoticha</name>
    <dbReference type="NCBI Taxonomy" id="144679"/>
    <lineage>
        <taxon>Eukaryota</taxon>
        <taxon>Fungi</taxon>
        <taxon>Fungi incertae sedis</taxon>
        <taxon>Mucoromycota</taxon>
        <taxon>Glomeromycotina</taxon>
        <taxon>Glomeromycetes</taxon>
        <taxon>Archaeosporales</taxon>
        <taxon>Ambisporaceae</taxon>
        <taxon>Ambispora</taxon>
    </lineage>
</organism>
<feature type="transmembrane region" description="Helical" evidence="1">
    <location>
        <begin position="377"/>
        <end position="396"/>
    </location>
</feature>
<evidence type="ECO:0000313" key="2">
    <source>
        <dbReference type="EMBL" id="CAG8517690.1"/>
    </source>
</evidence>
<keyword evidence="1" id="KW-0812">Transmembrane</keyword>
<dbReference type="AlphaFoldDB" id="A0A9N9F8B5"/>
<reference evidence="2" key="1">
    <citation type="submission" date="2021-06" db="EMBL/GenBank/DDBJ databases">
        <authorList>
            <person name="Kallberg Y."/>
            <person name="Tangrot J."/>
            <person name="Rosling A."/>
        </authorList>
    </citation>
    <scope>NUCLEOTIDE SEQUENCE</scope>
    <source>
        <strain evidence="2">FL130A</strain>
    </source>
</reference>
<dbReference type="Proteomes" id="UP000789508">
    <property type="component" value="Unassembled WGS sequence"/>
</dbReference>
<sequence>MAQGLTEENNEDFWGFIFQTFTLIFFFSLASIIDKYPGTKVDKVFRFLSRTSEFFARSLTPIFMVSSLIGVFGTMDWNIFCTSFSRDYLLKRHIILITLAVSTLFMLLCFFIWDLLRICVSFNVKEGPKFADWFKHYTSKAEFFYFFTWLITMCMRFYDPYNLSLSFWLFKAVYGLLIHVGQRFVRVDIKIFPIWSFLHVFGSSILWYVFSYRSFEWRLPFSAFVSFILGTYFKTGLNDIKTPSHRYYYNLQIRSATLSKKNEKTYKRLSIIMNLLTLVQFSIEMILFDVNNPKASTVNMNLWHNRICFKFIAAAYTIWTQSMVTHSLRVISELVFYNSGLYPTKQRPTIYKRNYFEVFSTILGVTCFPFIGHTFTFYLLALNGIYWFGFRIFAIWQSNKDFHKAVGYVNVKEKVDDIKTLVDSVFG</sequence>
<feature type="transmembrane region" description="Helical" evidence="1">
    <location>
        <begin position="302"/>
        <end position="319"/>
    </location>
</feature>
<feature type="transmembrane region" description="Helical" evidence="1">
    <location>
        <begin position="94"/>
        <end position="116"/>
    </location>
</feature>
<feature type="transmembrane region" description="Helical" evidence="1">
    <location>
        <begin position="164"/>
        <end position="180"/>
    </location>
</feature>
<feature type="transmembrane region" description="Helical" evidence="1">
    <location>
        <begin position="13"/>
        <end position="33"/>
    </location>
</feature>
<protein>
    <submittedName>
        <fullName evidence="2">12432_t:CDS:1</fullName>
    </submittedName>
</protein>
<keyword evidence="1" id="KW-0472">Membrane</keyword>
<keyword evidence="3" id="KW-1185">Reference proteome</keyword>